<dbReference type="FunFam" id="3.40.50.12780:FF:000012">
    <property type="entry name" value="Non-ribosomal peptide synthetase"/>
    <property type="match status" value="1"/>
</dbReference>
<dbReference type="InterPro" id="IPR020845">
    <property type="entry name" value="AMP-binding_CS"/>
</dbReference>
<dbReference type="PROSITE" id="PS50075">
    <property type="entry name" value="CARRIER"/>
    <property type="match status" value="1"/>
</dbReference>
<feature type="domain" description="Carrier" evidence="5">
    <location>
        <begin position="961"/>
        <end position="1035"/>
    </location>
</feature>
<dbReference type="CDD" id="cd19531">
    <property type="entry name" value="LCL_NRPS-like"/>
    <property type="match status" value="1"/>
</dbReference>
<dbReference type="SUPFAM" id="SSF47336">
    <property type="entry name" value="ACP-like"/>
    <property type="match status" value="1"/>
</dbReference>
<dbReference type="AlphaFoldDB" id="A0A177P828"/>
<dbReference type="FunFam" id="3.30.300.30:FF:000010">
    <property type="entry name" value="Enterobactin synthetase component F"/>
    <property type="match status" value="1"/>
</dbReference>
<evidence type="ECO:0000256" key="4">
    <source>
        <dbReference type="ARBA" id="ARBA00022553"/>
    </source>
</evidence>
<dbReference type="GO" id="GO:0043041">
    <property type="term" value="P:amino acid activation for nonribosomal peptide biosynthetic process"/>
    <property type="evidence" value="ECO:0007669"/>
    <property type="project" value="TreeGrafter"/>
</dbReference>
<dbReference type="Gene3D" id="2.30.38.10">
    <property type="entry name" value="Luciferase, Domain 3"/>
    <property type="match status" value="1"/>
</dbReference>
<dbReference type="Proteomes" id="UP000077628">
    <property type="component" value="Unassembled WGS sequence"/>
</dbReference>
<dbReference type="FunFam" id="1.10.1200.10:FF:000005">
    <property type="entry name" value="Nonribosomal peptide synthetase 1"/>
    <property type="match status" value="1"/>
</dbReference>
<dbReference type="InterPro" id="IPR036736">
    <property type="entry name" value="ACP-like_sf"/>
</dbReference>
<organism evidence="6 7">
    <name type="scientific">Methylomonas koyamae</name>
    <dbReference type="NCBI Taxonomy" id="702114"/>
    <lineage>
        <taxon>Bacteria</taxon>
        <taxon>Pseudomonadati</taxon>
        <taxon>Pseudomonadota</taxon>
        <taxon>Gammaproteobacteria</taxon>
        <taxon>Methylococcales</taxon>
        <taxon>Methylococcaceae</taxon>
        <taxon>Methylomonas</taxon>
    </lineage>
</organism>
<dbReference type="InterPro" id="IPR045851">
    <property type="entry name" value="AMP-bd_C_sf"/>
</dbReference>
<comment type="caution">
    <text evidence="6">The sequence shown here is derived from an EMBL/GenBank/DDBJ whole genome shotgun (WGS) entry which is preliminary data.</text>
</comment>
<dbReference type="Pfam" id="PF00550">
    <property type="entry name" value="PP-binding"/>
    <property type="match status" value="1"/>
</dbReference>
<dbReference type="InterPro" id="IPR000873">
    <property type="entry name" value="AMP-dep_synth/lig_dom"/>
</dbReference>
<proteinExistence type="inferred from homology"/>
<dbReference type="InterPro" id="IPR023213">
    <property type="entry name" value="CAT-like_dom_sf"/>
</dbReference>
<dbReference type="STRING" id="702114.A1355_19560"/>
<dbReference type="SUPFAM" id="SSF52777">
    <property type="entry name" value="CoA-dependent acyltransferases"/>
    <property type="match status" value="2"/>
</dbReference>
<dbReference type="InterPro" id="IPR025110">
    <property type="entry name" value="AMP-bd_C"/>
</dbReference>
<dbReference type="InterPro" id="IPR006162">
    <property type="entry name" value="Ppantetheine_attach_site"/>
</dbReference>
<dbReference type="Pfam" id="PF00501">
    <property type="entry name" value="AMP-binding"/>
    <property type="match status" value="1"/>
</dbReference>
<name>A0A177P828_9GAMM</name>
<dbReference type="SUPFAM" id="SSF56801">
    <property type="entry name" value="Acetyl-CoA synthetase-like"/>
    <property type="match status" value="1"/>
</dbReference>
<dbReference type="Pfam" id="PF00668">
    <property type="entry name" value="Condensation"/>
    <property type="match status" value="1"/>
</dbReference>
<dbReference type="GO" id="GO:0005829">
    <property type="term" value="C:cytosol"/>
    <property type="evidence" value="ECO:0007669"/>
    <property type="project" value="TreeGrafter"/>
</dbReference>
<dbReference type="Gene3D" id="1.10.1200.10">
    <property type="entry name" value="ACP-like"/>
    <property type="match status" value="1"/>
</dbReference>
<dbReference type="GO" id="GO:0044550">
    <property type="term" value="P:secondary metabolite biosynthetic process"/>
    <property type="evidence" value="ECO:0007669"/>
    <property type="project" value="UniProtKB-ARBA"/>
</dbReference>
<dbReference type="Gene3D" id="3.30.559.10">
    <property type="entry name" value="Chloramphenicol acetyltransferase-like domain"/>
    <property type="match status" value="1"/>
</dbReference>
<dbReference type="CDD" id="cd17646">
    <property type="entry name" value="A_NRPS_AB3403-like"/>
    <property type="match status" value="1"/>
</dbReference>
<dbReference type="InterPro" id="IPR010071">
    <property type="entry name" value="AA_adenyl_dom"/>
</dbReference>
<dbReference type="FunFam" id="2.30.38.10:FF:000001">
    <property type="entry name" value="Non-ribosomal peptide synthetase PvdI"/>
    <property type="match status" value="1"/>
</dbReference>
<sequence>MSQLEPDNPIYNVAGAVRLDGALRGELLAQALSEVVRRHEILRSRFLALEGGPCQQVETEAQLPLEDWDLSALAENEKMPAFETRAQDFIRRPFRLDLQPPLRGAWVDLGGERHILLLVLHHMVSDRWSVAVLMQEVATLYQAFAEGRPSPLPELAIQYADYCVWQRGRDAQRQSQLEYWTAKLAGAPPLLELPLDRPRPPQPSYSGEVYRFELSEDLSRQVKQLAGQHKATLFMVMAAAFSALLHRYSGSRDFCIGYPVAGRNRSQVASLIGFFVNTLVLRCRVDDEISFADWLAQLREQALQDQNHQELAFGQLLDALNPPRNPSHAPLFQVMLAVQNVPAADFRMGNLNVSPLTLNNGAAQFDLTLFVDEGEGRLACSFEYAKDLFAAETIARMVGHLRTLLERAAAESKQSLRELTALPAEQYRRIIEEFNATERDYRSRPRLVHALFEAQAAKTPNAAALCFEADCLSYAELNANANRLAHELIGRGAGPEVLVGICLVRSLEMVVALLAILKAGAAYVPLDPDYPAERLRFMLADCEPRLLISRQSIYGHWPEPALASANTLLLDDADTEAAVALCSDANPDAAAMGLAPANLAYVIYTSGSTGQPKGAMNQHDAVVNRLLWAQDQYRLTAGDKVMQKTPFSFDVSVWEFFLPLLAGAELVMARPEGHQDPDYLQDLIETAGVTTLHFVPSMLQAFLPGLEAEKCRSLRQVLCSGEALPAALKARFHEALPKVALHNLYGPTEAAVDVTAWPCQQDDGATPPIGRPIANTRLYILDSALQPVPLGVIGEIYIGGIAVGRGYCRKPALSAERFLPDPFAEGARLYKTGDLGRWRADGGIDYLGRNDFQVKLRGFRIELGEIESRLAACDGVGEAVVVARSDRLGDKRLVAYLTSRSGGELSLGELRQQLAADLPDYMLPAAFVLLPSLPLNANGKLDRSALPAPDTETVLGREYQAPQGEAEAALAEIWQDLLELERVGRNDHFFELGGHSLLALTLVERLRQRGWNLPAREVFALPLLADLAAAIAEDEATDWIPPNLISDAFSLSANTPTEEFRL</sequence>
<dbReference type="InterPro" id="IPR009081">
    <property type="entry name" value="PP-bd_ACP"/>
</dbReference>
<dbReference type="FunFam" id="3.40.50.980:FF:000002">
    <property type="entry name" value="Enterobactin synthetase component F"/>
    <property type="match status" value="1"/>
</dbReference>
<dbReference type="EMBL" id="LUUK01000037">
    <property type="protein sequence ID" value="OAI25589.1"/>
    <property type="molecule type" value="Genomic_DNA"/>
</dbReference>
<gene>
    <name evidence="6" type="ORF">A1355_19560</name>
</gene>
<dbReference type="PANTHER" id="PTHR45527">
    <property type="entry name" value="NONRIBOSOMAL PEPTIDE SYNTHETASE"/>
    <property type="match status" value="1"/>
</dbReference>
<evidence type="ECO:0000256" key="3">
    <source>
        <dbReference type="ARBA" id="ARBA00022450"/>
    </source>
</evidence>
<dbReference type="Gene3D" id="3.40.50.980">
    <property type="match status" value="2"/>
</dbReference>
<evidence type="ECO:0000256" key="2">
    <source>
        <dbReference type="ARBA" id="ARBA00006432"/>
    </source>
</evidence>
<dbReference type="FunFam" id="3.40.50.980:FF:000001">
    <property type="entry name" value="Non-ribosomal peptide synthetase"/>
    <property type="match status" value="1"/>
</dbReference>
<dbReference type="Pfam" id="PF13193">
    <property type="entry name" value="AMP-binding_C"/>
    <property type="match status" value="1"/>
</dbReference>
<keyword evidence="4" id="KW-0597">Phosphoprotein</keyword>
<dbReference type="Gene3D" id="3.30.559.30">
    <property type="entry name" value="Nonribosomal peptide synthetase, condensation domain"/>
    <property type="match status" value="1"/>
</dbReference>
<dbReference type="Gene3D" id="3.30.300.30">
    <property type="match status" value="1"/>
</dbReference>
<evidence type="ECO:0000256" key="1">
    <source>
        <dbReference type="ARBA" id="ARBA00001957"/>
    </source>
</evidence>
<keyword evidence="3" id="KW-0596">Phosphopantetheine</keyword>
<evidence type="ECO:0000259" key="5">
    <source>
        <dbReference type="PROSITE" id="PS50075"/>
    </source>
</evidence>
<dbReference type="NCBIfam" id="TIGR01733">
    <property type="entry name" value="AA-adenyl-dom"/>
    <property type="match status" value="1"/>
</dbReference>
<evidence type="ECO:0000313" key="7">
    <source>
        <dbReference type="Proteomes" id="UP000077628"/>
    </source>
</evidence>
<evidence type="ECO:0000313" key="6">
    <source>
        <dbReference type="EMBL" id="OAI25589.1"/>
    </source>
</evidence>
<keyword evidence="7" id="KW-1185">Reference proteome</keyword>
<dbReference type="GO" id="GO:0003824">
    <property type="term" value="F:catalytic activity"/>
    <property type="evidence" value="ECO:0007669"/>
    <property type="project" value="InterPro"/>
</dbReference>
<dbReference type="GO" id="GO:0031177">
    <property type="term" value="F:phosphopantetheine binding"/>
    <property type="evidence" value="ECO:0007669"/>
    <property type="project" value="TreeGrafter"/>
</dbReference>
<protein>
    <recommendedName>
        <fullName evidence="5">Carrier domain-containing protein</fullName>
    </recommendedName>
</protein>
<comment type="similarity">
    <text evidence="2">Belongs to the ATP-dependent AMP-binding enzyme family.</text>
</comment>
<comment type="cofactor">
    <cofactor evidence="1">
        <name>pantetheine 4'-phosphate</name>
        <dbReference type="ChEBI" id="CHEBI:47942"/>
    </cofactor>
</comment>
<dbReference type="PROSITE" id="PS00455">
    <property type="entry name" value="AMP_BINDING"/>
    <property type="match status" value="1"/>
</dbReference>
<accession>A0A177P828</accession>
<dbReference type="PROSITE" id="PS00012">
    <property type="entry name" value="PHOSPHOPANTETHEINE"/>
    <property type="match status" value="1"/>
</dbReference>
<dbReference type="PANTHER" id="PTHR45527:SF1">
    <property type="entry name" value="FATTY ACID SYNTHASE"/>
    <property type="match status" value="1"/>
</dbReference>
<reference evidence="7" key="1">
    <citation type="submission" date="2016-03" db="EMBL/GenBank/DDBJ databases">
        <authorList>
            <person name="Heylen K."/>
            <person name="De Vos P."/>
            <person name="Vekeman B."/>
        </authorList>
    </citation>
    <scope>NUCLEOTIDE SEQUENCE [LARGE SCALE GENOMIC DNA]</scope>
    <source>
        <strain evidence="7">R-45383</strain>
    </source>
</reference>
<dbReference type="InterPro" id="IPR001242">
    <property type="entry name" value="Condensation_dom"/>
</dbReference>